<keyword evidence="2" id="KW-1185">Reference proteome</keyword>
<dbReference type="AlphaFoldDB" id="A0A2D0N849"/>
<sequence>MNFKIMTLKEIVKNNQVHFSSYRKGVLYYSVVVEDKTYRFPVPIEDTGDATFLDTDKAMLFMRYIRKALKEQTFELMLSH</sequence>
<dbReference type="EMBL" id="PDUD01000026">
    <property type="protein sequence ID" value="PHN04319.1"/>
    <property type="molecule type" value="Genomic_DNA"/>
</dbReference>
<evidence type="ECO:0000313" key="2">
    <source>
        <dbReference type="Proteomes" id="UP000223913"/>
    </source>
</evidence>
<accession>A0A2D0N849</accession>
<gene>
    <name evidence="1" type="ORF">CRP01_22415</name>
</gene>
<evidence type="ECO:0000313" key="1">
    <source>
        <dbReference type="EMBL" id="PHN04319.1"/>
    </source>
</evidence>
<protein>
    <submittedName>
        <fullName evidence="1">Uncharacterized protein</fullName>
    </submittedName>
</protein>
<proteinExistence type="predicted"/>
<organism evidence="1 2">
    <name type="scientific">Flavilitoribacter nigricans (strain ATCC 23147 / DSM 23189 / NBRC 102662 / NCIMB 1420 / SS-2)</name>
    <name type="common">Lewinella nigricans</name>
    <dbReference type="NCBI Taxonomy" id="1122177"/>
    <lineage>
        <taxon>Bacteria</taxon>
        <taxon>Pseudomonadati</taxon>
        <taxon>Bacteroidota</taxon>
        <taxon>Saprospiria</taxon>
        <taxon>Saprospirales</taxon>
        <taxon>Lewinellaceae</taxon>
        <taxon>Flavilitoribacter</taxon>
    </lineage>
</organism>
<name>A0A2D0N849_FLAN2</name>
<reference evidence="1 2" key="1">
    <citation type="submission" date="2017-10" db="EMBL/GenBank/DDBJ databases">
        <title>The draft genome sequence of Lewinella nigricans NBRC 102662.</title>
        <authorList>
            <person name="Wang K."/>
        </authorList>
    </citation>
    <scope>NUCLEOTIDE SEQUENCE [LARGE SCALE GENOMIC DNA]</scope>
    <source>
        <strain evidence="1 2">NBRC 102662</strain>
    </source>
</reference>
<comment type="caution">
    <text evidence="1">The sequence shown here is derived from an EMBL/GenBank/DDBJ whole genome shotgun (WGS) entry which is preliminary data.</text>
</comment>
<dbReference type="Proteomes" id="UP000223913">
    <property type="component" value="Unassembled WGS sequence"/>
</dbReference>